<organism evidence="1 2">
    <name type="scientific">Leptospira vanthielii serovar Holland str. Waz Holland = ATCC 700522</name>
    <dbReference type="NCBI Taxonomy" id="1218591"/>
    <lineage>
        <taxon>Bacteria</taxon>
        <taxon>Pseudomonadati</taxon>
        <taxon>Spirochaetota</taxon>
        <taxon>Spirochaetia</taxon>
        <taxon>Leptospirales</taxon>
        <taxon>Leptospiraceae</taxon>
        <taxon>Leptospira</taxon>
    </lineage>
</organism>
<name>N1W6I9_9LEPT</name>
<evidence type="ECO:0000313" key="1">
    <source>
        <dbReference type="EMBL" id="EMY69055.1"/>
    </source>
</evidence>
<dbReference type="AlphaFoldDB" id="N1W6I9"/>
<reference evidence="1 2" key="1">
    <citation type="submission" date="2013-03" db="EMBL/GenBank/DDBJ databases">
        <authorList>
            <person name="Harkins D.M."/>
            <person name="Durkin A.S."/>
            <person name="Brinkac L.M."/>
            <person name="Haft D.H."/>
            <person name="Selengut J.D."/>
            <person name="Sanka R."/>
            <person name="DePew J."/>
            <person name="Purushe J."/>
            <person name="Galloway R.L."/>
            <person name="Vinetz J.M."/>
            <person name="Sutton G.G."/>
            <person name="Nierman W.C."/>
            <person name="Fouts D.E."/>
        </authorList>
    </citation>
    <scope>NUCLEOTIDE SEQUENCE [LARGE SCALE GENOMIC DNA]</scope>
    <source>
        <strain evidence="1 2">Waz Holland</strain>
    </source>
</reference>
<accession>N1W6I9</accession>
<dbReference type="EMBL" id="AOGY02000062">
    <property type="protein sequence ID" value="EMY69055.1"/>
    <property type="molecule type" value="Genomic_DNA"/>
</dbReference>
<dbReference type="Proteomes" id="UP000012227">
    <property type="component" value="Unassembled WGS sequence"/>
</dbReference>
<gene>
    <name evidence="1" type="ORF">LEP1GSC199_2745</name>
</gene>
<comment type="caution">
    <text evidence="1">The sequence shown here is derived from an EMBL/GenBank/DDBJ whole genome shotgun (WGS) entry which is preliminary data.</text>
</comment>
<protein>
    <submittedName>
        <fullName evidence="1">Uncharacterized protein</fullName>
    </submittedName>
</protein>
<evidence type="ECO:0000313" key="2">
    <source>
        <dbReference type="Proteomes" id="UP000012227"/>
    </source>
</evidence>
<proteinExistence type="predicted"/>
<sequence>MIYVTILPENQSTEEREFWREKTNKQRIGEFLLIKIAYKILF</sequence>